<gene>
    <name evidence="6" type="ORF">FX988_01964</name>
</gene>
<dbReference type="EC" id="2.7.7.65" evidence="2"/>
<feature type="transmembrane region" description="Helical" evidence="4">
    <location>
        <begin position="39"/>
        <end position="59"/>
    </location>
</feature>
<evidence type="ECO:0000256" key="1">
    <source>
        <dbReference type="ARBA" id="ARBA00001946"/>
    </source>
</evidence>
<keyword evidence="6" id="KW-0548">Nucleotidyltransferase</keyword>
<dbReference type="Gene3D" id="3.30.70.270">
    <property type="match status" value="1"/>
</dbReference>
<evidence type="ECO:0000256" key="4">
    <source>
        <dbReference type="SAM" id="Phobius"/>
    </source>
</evidence>
<dbReference type="GO" id="GO:1902201">
    <property type="term" value="P:negative regulation of bacterial-type flagellum-dependent cell motility"/>
    <property type="evidence" value="ECO:0007669"/>
    <property type="project" value="TreeGrafter"/>
</dbReference>
<organism evidence="6 7">
    <name type="scientific">Paraglaciecola mesophila</name>
    <dbReference type="NCBI Taxonomy" id="197222"/>
    <lineage>
        <taxon>Bacteria</taxon>
        <taxon>Pseudomonadati</taxon>
        <taxon>Pseudomonadota</taxon>
        <taxon>Gammaproteobacteria</taxon>
        <taxon>Alteromonadales</taxon>
        <taxon>Alteromonadaceae</taxon>
        <taxon>Paraglaciecola</taxon>
    </lineage>
</organism>
<evidence type="ECO:0000256" key="3">
    <source>
        <dbReference type="ARBA" id="ARBA00034247"/>
    </source>
</evidence>
<dbReference type="CDD" id="cd01949">
    <property type="entry name" value="GGDEF"/>
    <property type="match status" value="1"/>
</dbReference>
<protein>
    <recommendedName>
        <fullName evidence="2">diguanylate cyclase</fullName>
        <ecNumber evidence="2">2.7.7.65</ecNumber>
    </recommendedName>
</protein>
<sequence length="325" mass="36731">MKYQKRSSEEQIVMSISAAGALCILPFLIIRIYNQDWHIALLNFSTIAITSGLFAYVYLTKRTLLARWLLSITCMFIASGTIWLKGPDQIVWTYPAIICLFFILPPNIAALLSAFTVTLIGCLLFSDISLLDNVRFYFSSLITFIFSYAFADRMLYQQAQLMILSYKDPLTGVGNRRAMEEQLISTVQLQRQRPSHRKASLLLIDLDEFKKINTQQGHACGDNILAQTAALIEHLLSSDQHLFRFGGEEFVVLANNDLEQTINLAENIRETINDFQFEKGIHLTVSIGLAEYQFDETSFEWLGRADTAMHQAKAAGRDLCCLAAS</sequence>
<feature type="transmembrane region" description="Helical" evidence="4">
    <location>
        <begin position="12"/>
        <end position="33"/>
    </location>
</feature>
<evidence type="ECO:0000256" key="2">
    <source>
        <dbReference type="ARBA" id="ARBA00012528"/>
    </source>
</evidence>
<dbReference type="NCBIfam" id="TIGR00254">
    <property type="entry name" value="GGDEF"/>
    <property type="match status" value="1"/>
</dbReference>
<dbReference type="InterPro" id="IPR029787">
    <property type="entry name" value="Nucleotide_cyclase"/>
</dbReference>
<evidence type="ECO:0000313" key="7">
    <source>
        <dbReference type="Proteomes" id="UP000464524"/>
    </source>
</evidence>
<dbReference type="KEGG" id="pmes:FX988_01964"/>
<dbReference type="PROSITE" id="PS50887">
    <property type="entry name" value="GGDEF"/>
    <property type="match status" value="1"/>
</dbReference>
<dbReference type="SMART" id="SM00267">
    <property type="entry name" value="GGDEF"/>
    <property type="match status" value="1"/>
</dbReference>
<keyword evidence="7" id="KW-1185">Reference proteome</keyword>
<dbReference type="RefSeq" id="WP_160179526.1">
    <property type="nucleotide sequence ID" value="NZ_CP047656.1"/>
</dbReference>
<dbReference type="GO" id="GO:0043709">
    <property type="term" value="P:cell adhesion involved in single-species biofilm formation"/>
    <property type="evidence" value="ECO:0007669"/>
    <property type="project" value="TreeGrafter"/>
</dbReference>
<name>A0A857JI63_9ALTE</name>
<feature type="transmembrane region" description="Helical" evidence="4">
    <location>
        <begin position="92"/>
        <end position="125"/>
    </location>
</feature>
<dbReference type="Pfam" id="PF00990">
    <property type="entry name" value="GGDEF"/>
    <property type="match status" value="1"/>
</dbReference>
<dbReference type="GO" id="GO:0052621">
    <property type="term" value="F:diguanylate cyclase activity"/>
    <property type="evidence" value="ECO:0007669"/>
    <property type="project" value="UniProtKB-EC"/>
</dbReference>
<comment type="catalytic activity">
    <reaction evidence="3">
        <text>2 GTP = 3',3'-c-di-GMP + 2 diphosphate</text>
        <dbReference type="Rhea" id="RHEA:24898"/>
        <dbReference type="ChEBI" id="CHEBI:33019"/>
        <dbReference type="ChEBI" id="CHEBI:37565"/>
        <dbReference type="ChEBI" id="CHEBI:58805"/>
        <dbReference type="EC" id="2.7.7.65"/>
    </reaction>
</comment>
<dbReference type="InterPro" id="IPR043128">
    <property type="entry name" value="Rev_trsase/Diguanyl_cyclase"/>
</dbReference>
<dbReference type="OrthoDB" id="9812260at2"/>
<feature type="transmembrane region" description="Helical" evidence="4">
    <location>
        <begin position="137"/>
        <end position="156"/>
    </location>
</feature>
<dbReference type="SUPFAM" id="SSF55073">
    <property type="entry name" value="Nucleotide cyclase"/>
    <property type="match status" value="1"/>
</dbReference>
<keyword evidence="6" id="KW-0808">Transferase</keyword>
<feature type="transmembrane region" description="Helical" evidence="4">
    <location>
        <begin position="66"/>
        <end position="86"/>
    </location>
</feature>
<comment type="cofactor">
    <cofactor evidence="1">
        <name>Mg(2+)</name>
        <dbReference type="ChEBI" id="CHEBI:18420"/>
    </cofactor>
</comment>
<dbReference type="PANTHER" id="PTHR45138">
    <property type="entry name" value="REGULATORY COMPONENTS OF SENSORY TRANSDUCTION SYSTEM"/>
    <property type="match status" value="1"/>
</dbReference>
<reference evidence="6 7" key="1">
    <citation type="submission" date="2019-12" db="EMBL/GenBank/DDBJ databases">
        <title>Genome sequencing and assembly of endphytes of Porphyra tenera.</title>
        <authorList>
            <person name="Park J.M."/>
            <person name="Shin R."/>
            <person name="Jo S.H."/>
        </authorList>
    </citation>
    <scope>NUCLEOTIDE SEQUENCE [LARGE SCALE GENOMIC DNA]</scope>
    <source>
        <strain evidence="6 7">GPM4</strain>
    </source>
</reference>
<proteinExistence type="predicted"/>
<evidence type="ECO:0000313" key="6">
    <source>
        <dbReference type="EMBL" id="QHJ11729.1"/>
    </source>
</evidence>
<dbReference type="PANTHER" id="PTHR45138:SF9">
    <property type="entry name" value="DIGUANYLATE CYCLASE DGCM-RELATED"/>
    <property type="match status" value="1"/>
</dbReference>
<accession>A0A857JI63</accession>
<dbReference type="EMBL" id="CP047656">
    <property type="protein sequence ID" value="QHJ11729.1"/>
    <property type="molecule type" value="Genomic_DNA"/>
</dbReference>
<dbReference type="InterPro" id="IPR000160">
    <property type="entry name" value="GGDEF_dom"/>
</dbReference>
<evidence type="ECO:0000259" key="5">
    <source>
        <dbReference type="PROSITE" id="PS50887"/>
    </source>
</evidence>
<keyword evidence="4" id="KW-1133">Transmembrane helix</keyword>
<dbReference type="AlphaFoldDB" id="A0A857JI63"/>
<dbReference type="FunFam" id="3.30.70.270:FF:000001">
    <property type="entry name" value="Diguanylate cyclase domain protein"/>
    <property type="match status" value="1"/>
</dbReference>
<dbReference type="Proteomes" id="UP000464524">
    <property type="component" value="Chromosome"/>
</dbReference>
<keyword evidence="4" id="KW-0812">Transmembrane</keyword>
<dbReference type="GO" id="GO:0005886">
    <property type="term" value="C:plasma membrane"/>
    <property type="evidence" value="ECO:0007669"/>
    <property type="project" value="TreeGrafter"/>
</dbReference>
<dbReference type="InterPro" id="IPR050469">
    <property type="entry name" value="Diguanylate_Cyclase"/>
</dbReference>
<keyword evidence="4" id="KW-0472">Membrane</keyword>
<feature type="domain" description="GGDEF" evidence="5">
    <location>
        <begin position="197"/>
        <end position="325"/>
    </location>
</feature>